<dbReference type="PANTHER" id="PTHR33334:SF8">
    <property type="entry name" value="PROTEIN LNK1"/>
    <property type="match status" value="1"/>
</dbReference>
<evidence type="ECO:0000313" key="2">
    <source>
        <dbReference type="EMBL" id="GMH02997.1"/>
    </source>
</evidence>
<dbReference type="PANTHER" id="PTHR33334">
    <property type="entry name" value="PROTEIN LNK1"/>
    <property type="match status" value="1"/>
</dbReference>
<dbReference type="InterPro" id="IPR039928">
    <property type="entry name" value="LNK"/>
</dbReference>
<sequence>MSDLCMYELEDIVWNEFGQSDDHIVPHAVKEHWGGCAVESYNLKRTRCGVTGVASNAESIMLEEGSWSQSSDGDFIASYDDDSNKMALSSASDDNRNIRHCLKSSHVEPIGNELCADDPILGEQDAPMDNTLYHYPPHHVTSTENFFNSDIQDKENSDLFYGWPDIENFEDVDRMFRSCDSTFGLGIDDEQDFGLFSYSHDIEGSNDELKSSFKFSGSDSNVFSSVTKPGEELNNTAPFVGDNDKKLTPSSWKTSSPSLDAEGPSAGVHTTFLQNPKQFLILIGVKRSTCMKVGQSIRSHL</sequence>
<reference evidence="2" key="1">
    <citation type="submission" date="2023-05" db="EMBL/GenBank/DDBJ databases">
        <title>Nepenthes gracilis genome sequencing.</title>
        <authorList>
            <person name="Fukushima K."/>
        </authorList>
    </citation>
    <scope>NUCLEOTIDE SEQUENCE</scope>
    <source>
        <strain evidence="2">SING2019-196</strain>
    </source>
</reference>
<gene>
    <name evidence="2" type="ORF">Nepgr_004836</name>
</gene>
<comment type="caution">
    <text evidence="2">The sequence shown here is derived from an EMBL/GenBank/DDBJ whole genome shotgun (WGS) entry which is preliminary data.</text>
</comment>
<protein>
    <submittedName>
        <fullName evidence="2">Uncharacterized protein</fullName>
    </submittedName>
</protein>
<accession>A0AAD3XFT8</accession>
<dbReference type="GO" id="GO:0006355">
    <property type="term" value="P:regulation of DNA-templated transcription"/>
    <property type="evidence" value="ECO:0007669"/>
    <property type="project" value="InterPro"/>
</dbReference>
<dbReference type="EMBL" id="BSYO01000004">
    <property type="protein sequence ID" value="GMH02997.1"/>
    <property type="molecule type" value="Genomic_DNA"/>
</dbReference>
<name>A0AAD3XFT8_NEPGR</name>
<dbReference type="AlphaFoldDB" id="A0AAD3XFT8"/>
<feature type="compositionally biased region" description="Polar residues" evidence="1">
    <location>
        <begin position="248"/>
        <end position="258"/>
    </location>
</feature>
<organism evidence="2 3">
    <name type="scientific">Nepenthes gracilis</name>
    <name type="common">Slender pitcher plant</name>
    <dbReference type="NCBI Taxonomy" id="150966"/>
    <lineage>
        <taxon>Eukaryota</taxon>
        <taxon>Viridiplantae</taxon>
        <taxon>Streptophyta</taxon>
        <taxon>Embryophyta</taxon>
        <taxon>Tracheophyta</taxon>
        <taxon>Spermatophyta</taxon>
        <taxon>Magnoliopsida</taxon>
        <taxon>eudicotyledons</taxon>
        <taxon>Gunneridae</taxon>
        <taxon>Pentapetalae</taxon>
        <taxon>Caryophyllales</taxon>
        <taxon>Nepenthaceae</taxon>
        <taxon>Nepenthes</taxon>
    </lineage>
</organism>
<evidence type="ECO:0000256" key="1">
    <source>
        <dbReference type="SAM" id="MobiDB-lite"/>
    </source>
</evidence>
<feature type="region of interest" description="Disordered" evidence="1">
    <location>
        <begin position="233"/>
        <end position="264"/>
    </location>
</feature>
<keyword evidence="3" id="KW-1185">Reference proteome</keyword>
<evidence type="ECO:0000313" key="3">
    <source>
        <dbReference type="Proteomes" id="UP001279734"/>
    </source>
</evidence>
<proteinExistence type="predicted"/>
<dbReference type="Proteomes" id="UP001279734">
    <property type="component" value="Unassembled WGS sequence"/>
</dbReference>
<dbReference type="GO" id="GO:0007623">
    <property type="term" value="P:circadian rhythm"/>
    <property type="evidence" value="ECO:0007669"/>
    <property type="project" value="InterPro"/>
</dbReference>